<dbReference type="Gene3D" id="1.25.40.10">
    <property type="entry name" value="Tetratricopeptide repeat domain"/>
    <property type="match status" value="2"/>
</dbReference>
<name>A0A178MRG8_9PROT</name>
<dbReference type="SUPFAM" id="SSF53756">
    <property type="entry name" value="UDP-Glycosyltransferase/glycogen phosphorylase"/>
    <property type="match status" value="2"/>
</dbReference>
<dbReference type="SUPFAM" id="SSF48452">
    <property type="entry name" value="TPR-like"/>
    <property type="match status" value="2"/>
</dbReference>
<dbReference type="InterPro" id="IPR019734">
    <property type="entry name" value="TPR_rpt"/>
</dbReference>
<dbReference type="STRING" id="1437059.A6A05_00970"/>
<dbReference type="Pfam" id="PF14559">
    <property type="entry name" value="TPR_19"/>
    <property type="match status" value="4"/>
</dbReference>
<reference evidence="2 3" key="1">
    <citation type="submission" date="2016-04" db="EMBL/GenBank/DDBJ databases">
        <title>Draft genome sequence of freshwater magnetotactic bacteria Magnetospirillum marisnigri SP-1 and Magnetospirillum moscoviense BB-1.</title>
        <authorList>
            <person name="Koziaeva V."/>
            <person name="Dziuba M.V."/>
            <person name="Ivanov T.M."/>
            <person name="Kuznetsov B."/>
            <person name="Grouzdev D.S."/>
        </authorList>
    </citation>
    <scope>NUCLEOTIDE SEQUENCE [LARGE SCALE GENOMIC DNA]</scope>
    <source>
        <strain evidence="2 3">BB-1</strain>
    </source>
</reference>
<organism evidence="2 3">
    <name type="scientific">Magnetospirillum moscoviense</name>
    <dbReference type="NCBI Taxonomy" id="1437059"/>
    <lineage>
        <taxon>Bacteria</taxon>
        <taxon>Pseudomonadati</taxon>
        <taxon>Pseudomonadota</taxon>
        <taxon>Alphaproteobacteria</taxon>
        <taxon>Rhodospirillales</taxon>
        <taxon>Rhodospirillaceae</taxon>
        <taxon>Magnetospirillum</taxon>
    </lineage>
</organism>
<feature type="repeat" description="TPR" evidence="1">
    <location>
        <begin position="187"/>
        <end position="220"/>
    </location>
</feature>
<dbReference type="Proteomes" id="UP000078543">
    <property type="component" value="Unassembled WGS sequence"/>
</dbReference>
<sequence length="1209" mass="129157">MSEDHLAGFGAGNAGFGSFELAAAEAARATGDLVTALHWYDSVLALDAGHVEAQVGRCGVLRIMGKTREAMTELARILAVHPKNLPARLELALTLQRMGRSDEARTTYAMLVREPNAPSEAWHGLALVLLAEGKEQAAETALRRSLALAPNRIEGRQQLADLIARRQDLVTAADLYHDILAIAPDSAAAHAGLGQALIGMGRMDEARDQLERALALESENSTAHLGRARMNLLEGNLAAAWDDMEWRWRQSPRPRPQAPGEPWGGNHEVTGRTILLWSEQGIDDTLQMLRYAQIFAAKGAQVVLALPEPLVPLGKGVAGVARTLASGKPLPPDLQVDYSVSLADLPRLFGTTLTSIPPAPYIEAPAGHRPRVSAPPGAVLKVGLAWAGPRAAWAVPFPQMMTLMGHPGIAMFGLQLGTRAEDAHRLAHPTLVHDLSPSIGNYADMAGRIAEMDLIITVDGNVAHLAGAMGKPVWVMLPYAPDWRWMLHRDDSPWYPTARLFRQERAGDWTGIITHLMVALDERVGAEHQRRQAEARGQMGPKAATRAFLSTHLKAGDLFVDIGAGDGTHSLDAACHPAGDIRVLAIDAKPSDAAIFSDTVDLSGLSDQIEVMCQVVGGGQGPALVAGRPRAGRTVFALPQWVRSDKRSTTVDALIADRSDLIAARLIVRIGAAGSVDDIVSGMSGSLASGSIAILVFENREGIAAPQVLADFGYQLFCFPSEIAAGRLVPFDGRPGIVLALAAGQKPATEYGDANDPTSPAAMSRASAQAAELAGWGVNELNAGRPNAAGEMFAKALAQDPGNVEANANLGGLLRRIGRAEAAAACWRRALKAGGGPVIRANLANVLREMGHAATAEAMFLKVLADDPANPRTLYAFAMLLREQGRAKESLATLERVAAADSSLLKPHDLAVGLLKAGNLARGMAEMVNRRPVPLPQHTAPEWDGSRLEARTILVRDEGDAIDTIQLARYLPMVAREGGLVTVECVPELARLLSGVAGVEQVVPRGEPLPAVDCAVRLLDVPRLLGTTSRTTPIRDVPYLRLPDDVPAFRFPDDGRLRVGVAWSGRPNSRQVPLSALLRLAADPTVNLISLQRPPEADQLVQSGYRTFFEDMGSRCADLAESAGIIAGLDLVLAGDTAEAHIAGALGKTVWVMLPLGNDWRWVDGRDDSVWYPTMRVFRQSQDGTWDRAIQRVSEALAAMAAGKLGRRS</sequence>
<keyword evidence="3" id="KW-1185">Reference proteome</keyword>
<dbReference type="SMART" id="SM00028">
    <property type="entry name" value="TPR"/>
    <property type="match status" value="6"/>
</dbReference>
<dbReference type="OrthoDB" id="4961906at2"/>
<dbReference type="RefSeq" id="WP_068499291.1">
    <property type="nucleotide sequence ID" value="NZ_LWQU01000130.1"/>
</dbReference>
<dbReference type="InterPro" id="IPR052943">
    <property type="entry name" value="TMTC_O-mannosyl-trnsfr"/>
</dbReference>
<proteinExistence type="predicted"/>
<dbReference type="PROSITE" id="PS50005">
    <property type="entry name" value="TPR"/>
    <property type="match status" value="2"/>
</dbReference>
<dbReference type="InterPro" id="IPR011990">
    <property type="entry name" value="TPR-like_helical_dom_sf"/>
</dbReference>
<dbReference type="PANTHER" id="PTHR44809:SF1">
    <property type="entry name" value="PROTEIN O-MANNOSYL-TRANSFERASE TMTC1"/>
    <property type="match status" value="1"/>
</dbReference>
<evidence type="ECO:0000313" key="2">
    <source>
        <dbReference type="EMBL" id="OAN51466.1"/>
    </source>
</evidence>
<keyword evidence="1" id="KW-0802">TPR repeat</keyword>
<dbReference type="SUPFAM" id="SSF53335">
    <property type="entry name" value="S-adenosyl-L-methionine-dependent methyltransferases"/>
    <property type="match status" value="1"/>
</dbReference>
<comment type="caution">
    <text evidence="2">The sequence shown here is derived from an EMBL/GenBank/DDBJ whole genome shotgun (WGS) entry which is preliminary data.</text>
</comment>
<dbReference type="AlphaFoldDB" id="A0A178MRG8"/>
<gene>
    <name evidence="2" type="ORF">A6A05_00970</name>
</gene>
<dbReference type="Gene3D" id="3.40.50.2000">
    <property type="entry name" value="Glycogen Phosphorylase B"/>
    <property type="match status" value="2"/>
</dbReference>
<feature type="repeat" description="TPR" evidence="1">
    <location>
        <begin position="119"/>
        <end position="152"/>
    </location>
</feature>
<evidence type="ECO:0000256" key="1">
    <source>
        <dbReference type="PROSITE-ProRule" id="PRU00339"/>
    </source>
</evidence>
<dbReference type="PANTHER" id="PTHR44809">
    <property type="match status" value="1"/>
</dbReference>
<protein>
    <submittedName>
        <fullName evidence="2">Uncharacterized protein</fullName>
    </submittedName>
</protein>
<evidence type="ECO:0000313" key="3">
    <source>
        <dbReference type="Proteomes" id="UP000078543"/>
    </source>
</evidence>
<dbReference type="Gene3D" id="3.40.50.150">
    <property type="entry name" value="Vaccinia Virus protein VP39"/>
    <property type="match status" value="1"/>
</dbReference>
<accession>A0A178MRG8</accession>
<dbReference type="InterPro" id="IPR029063">
    <property type="entry name" value="SAM-dependent_MTases_sf"/>
</dbReference>
<dbReference type="EMBL" id="LWQU01000130">
    <property type="protein sequence ID" value="OAN51466.1"/>
    <property type="molecule type" value="Genomic_DNA"/>
</dbReference>